<dbReference type="AlphaFoldDB" id="A0A543BI65"/>
<protein>
    <submittedName>
        <fullName evidence="1">Uncharacterized protein</fullName>
    </submittedName>
</protein>
<sequence length="102" mass="11354">MNTFIATKTSHLGPIDPDWTIADLIQWLSDDARQHEAALRHPLARIEALITGVHWAGTPSTIALIRSLVEALRQDPALRGMRIRELGPQHAPETPERIPQLA</sequence>
<accession>A0A543BI65</accession>
<dbReference type="OrthoDB" id="5077264at2"/>
<evidence type="ECO:0000313" key="1">
    <source>
        <dbReference type="EMBL" id="TQL84494.1"/>
    </source>
</evidence>
<dbReference type="Proteomes" id="UP000317209">
    <property type="component" value="Unassembled WGS sequence"/>
</dbReference>
<gene>
    <name evidence="1" type="ORF">FB560_0081</name>
</gene>
<proteinExistence type="predicted"/>
<name>A0A543BI65_9MICO</name>
<evidence type="ECO:0000313" key="2">
    <source>
        <dbReference type="Proteomes" id="UP000317209"/>
    </source>
</evidence>
<dbReference type="EMBL" id="VFOX01000001">
    <property type="protein sequence ID" value="TQL84494.1"/>
    <property type="molecule type" value="Genomic_DNA"/>
</dbReference>
<keyword evidence="2" id="KW-1185">Reference proteome</keyword>
<comment type="caution">
    <text evidence="1">The sequence shown here is derived from an EMBL/GenBank/DDBJ whole genome shotgun (WGS) entry which is preliminary data.</text>
</comment>
<reference evidence="1 2" key="1">
    <citation type="submission" date="2019-06" db="EMBL/GenBank/DDBJ databases">
        <title>Sequencing the genomes of 1000 actinobacteria strains.</title>
        <authorList>
            <person name="Klenk H.-P."/>
        </authorList>
    </citation>
    <scope>NUCLEOTIDE SEQUENCE [LARGE SCALE GENOMIC DNA]</scope>
    <source>
        <strain evidence="1 2">DSM 20169</strain>
    </source>
</reference>
<dbReference type="RefSeq" id="WP_141870551.1">
    <property type="nucleotide sequence ID" value="NZ_VFOX01000001.1"/>
</dbReference>
<organism evidence="1 2">
    <name type="scientific">Microbacterium saperdae</name>
    <dbReference type="NCBI Taxonomy" id="69368"/>
    <lineage>
        <taxon>Bacteria</taxon>
        <taxon>Bacillati</taxon>
        <taxon>Actinomycetota</taxon>
        <taxon>Actinomycetes</taxon>
        <taxon>Micrococcales</taxon>
        <taxon>Microbacteriaceae</taxon>
        <taxon>Microbacterium</taxon>
    </lineage>
</organism>